<comment type="caution">
    <text evidence="2">The sequence shown here is derived from an EMBL/GenBank/DDBJ whole genome shotgun (WGS) entry which is preliminary data.</text>
</comment>
<sequence>MEICHFLRSFFQGGMRPSPYLFHGVKRGRGGLVWSSILPLTWCEHLERGVAAQVLSSSSDHSSNSTDLRDTIGDCATPANDVTSF</sequence>
<organism evidence="2 3">
    <name type="scientific">Araneus ventricosus</name>
    <name type="common">Orbweaver spider</name>
    <name type="synonym">Epeira ventricosa</name>
    <dbReference type="NCBI Taxonomy" id="182803"/>
    <lineage>
        <taxon>Eukaryota</taxon>
        <taxon>Metazoa</taxon>
        <taxon>Ecdysozoa</taxon>
        <taxon>Arthropoda</taxon>
        <taxon>Chelicerata</taxon>
        <taxon>Arachnida</taxon>
        <taxon>Araneae</taxon>
        <taxon>Araneomorphae</taxon>
        <taxon>Entelegynae</taxon>
        <taxon>Araneoidea</taxon>
        <taxon>Araneidae</taxon>
        <taxon>Araneus</taxon>
    </lineage>
</organism>
<feature type="region of interest" description="Disordered" evidence="1">
    <location>
        <begin position="56"/>
        <end position="85"/>
    </location>
</feature>
<gene>
    <name evidence="2" type="ORF">AVEN_237195_1</name>
</gene>
<accession>A0A4Y2HX40</accession>
<name>A0A4Y2HX40_ARAVE</name>
<dbReference type="EMBL" id="BGPR01002230">
    <property type="protein sequence ID" value="GBM70084.1"/>
    <property type="molecule type" value="Genomic_DNA"/>
</dbReference>
<evidence type="ECO:0000313" key="2">
    <source>
        <dbReference type="EMBL" id="GBM70084.1"/>
    </source>
</evidence>
<reference evidence="2 3" key="1">
    <citation type="journal article" date="2019" name="Sci. Rep.">
        <title>Orb-weaving spider Araneus ventricosus genome elucidates the spidroin gene catalogue.</title>
        <authorList>
            <person name="Kono N."/>
            <person name="Nakamura H."/>
            <person name="Ohtoshi R."/>
            <person name="Moran D.A.P."/>
            <person name="Shinohara A."/>
            <person name="Yoshida Y."/>
            <person name="Fujiwara M."/>
            <person name="Mori M."/>
            <person name="Tomita M."/>
            <person name="Arakawa K."/>
        </authorList>
    </citation>
    <scope>NUCLEOTIDE SEQUENCE [LARGE SCALE GENOMIC DNA]</scope>
</reference>
<feature type="compositionally biased region" description="Low complexity" evidence="1">
    <location>
        <begin position="56"/>
        <end position="65"/>
    </location>
</feature>
<dbReference type="Proteomes" id="UP000499080">
    <property type="component" value="Unassembled WGS sequence"/>
</dbReference>
<dbReference type="AlphaFoldDB" id="A0A4Y2HX40"/>
<evidence type="ECO:0000313" key="3">
    <source>
        <dbReference type="Proteomes" id="UP000499080"/>
    </source>
</evidence>
<keyword evidence="3" id="KW-1185">Reference proteome</keyword>
<protein>
    <submittedName>
        <fullName evidence="2">Uncharacterized protein</fullName>
    </submittedName>
</protein>
<evidence type="ECO:0000256" key="1">
    <source>
        <dbReference type="SAM" id="MobiDB-lite"/>
    </source>
</evidence>
<proteinExistence type="predicted"/>